<dbReference type="GO" id="GO:0008080">
    <property type="term" value="F:N-acetyltransferase activity"/>
    <property type="evidence" value="ECO:0007669"/>
    <property type="project" value="InterPro"/>
</dbReference>
<dbReference type="Pfam" id="PF00583">
    <property type="entry name" value="Acetyltransf_1"/>
    <property type="match status" value="1"/>
</dbReference>
<dbReference type="OrthoDB" id="5419426at2"/>
<accession>A8FRJ4</accession>
<dbReference type="InterPro" id="IPR050769">
    <property type="entry name" value="NAT_camello-type"/>
</dbReference>
<dbReference type="KEGG" id="sse:Ssed_0856"/>
<keyword evidence="5" id="KW-1185">Reference proteome</keyword>
<organism evidence="4 5">
    <name type="scientific">Shewanella sediminis (strain HAW-EB3)</name>
    <dbReference type="NCBI Taxonomy" id="425104"/>
    <lineage>
        <taxon>Bacteria</taxon>
        <taxon>Pseudomonadati</taxon>
        <taxon>Pseudomonadota</taxon>
        <taxon>Gammaproteobacteria</taxon>
        <taxon>Alteromonadales</taxon>
        <taxon>Shewanellaceae</taxon>
        <taxon>Shewanella</taxon>
    </lineage>
</organism>
<feature type="domain" description="N-acetyltransferase" evidence="3">
    <location>
        <begin position="172"/>
        <end position="348"/>
    </location>
</feature>
<dbReference type="PANTHER" id="PTHR13947:SF37">
    <property type="entry name" value="LD18367P"/>
    <property type="match status" value="1"/>
</dbReference>
<dbReference type="InterPro" id="IPR000835">
    <property type="entry name" value="HTH_MarR-typ"/>
</dbReference>
<dbReference type="CDD" id="cd04301">
    <property type="entry name" value="NAT_SF"/>
    <property type="match status" value="1"/>
</dbReference>
<dbReference type="PROSITE" id="PS51186">
    <property type="entry name" value="GNAT"/>
    <property type="match status" value="1"/>
</dbReference>
<dbReference type="InterPro" id="IPR016181">
    <property type="entry name" value="Acyl_CoA_acyltransferase"/>
</dbReference>
<dbReference type="InterPro" id="IPR036390">
    <property type="entry name" value="WH_DNA-bd_sf"/>
</dbReference>
<reference evidence="4 5" key="1">
    <citation type="submission" date="2007-08" db="EMBL/GenBank/DDBJ databases">
        <title>Complete sequence of Shewanella sediminis HAW-EB3.</title>
        <authorList>
            <consortium name="US DOE Joint Genome Institute"/>
            <person name="Copeland A."/>
            <person name="Lucas S."/>
            <person name="Lapidus A."/>
            <person name="Barry K."/>
            <person name="Glavina del Rio T."/>
            <person name="Dalin E."/>
            <person name="Tice H."/>
            <person name="Pitluck S."/>
            <person name="Chertkov O."/>
            <person name="Brettin T."/>
            <person name="Bruce D."/>
            <person name="Detter J.C."/>
            <person name="Han C."/>
            <person name="Schmutz J."/>
            <person name="Larimer F."/>
            <person name="Land M."/>
            <person name="Hauser L."/>
            <person name="Kyrpides N."/>
            <person name="Kim E."/>
            <person name="Zhao J.-S."/>
            <person name="Richardson P."/>
        </authorList>
    </citation>
    <scope>NUCLEOTIDE SEQUENCE [LARGE SCALE GENOMIC DNA]</scope>
    <source>
        <strain evidence="4 5">HAW-EB3</strain>
    </source>
</reference>
<evidence type="ECO:0000313" key="4">
    <source>
        <dbReference type="EMBL" id="ABV35467.1"/>
    </source>
</evidence>
<dbReference type="SUPFAM" id="SSF46785">
    <property type="entry name" value="Winged helix' DNA-binding domain"/>
    <property type="match status" value="1"/>
</dbReference>
<dbReference type="RefSeq" id="WP_012141203.1">
    <property type="nucleotide sequence ID" value="NC_009831.1"/>
</dbReference>
<dbReference type="PANTHER" id="PTHR13947">
    <property type="entry name" value="GNAT FAMILY N-ACETYLTRANSFERASE"/>
    <property type="match status" value="1"/>
</dbReference>
<dbReference type="STRING" id="425104.Ssed_0856"/>
<proteinExistence type="predicted"/>
<dbReference type="Gene3D" id="3.40.630.30">
    <property type="match status" value="1"/>
</dbReference>
<sequence length="352" mass="38839">MLVATNQEGWVAVLNSKSDIFSKDKAEQVQGSGLRTLSRHLVRQLGMLNSACGDLPLSPVQAHALIELRHQAIPIKQLAQTLNIDKSNASRAITNLVEKGLAQTKSNPKDSRSLLAHLTPQGKKLLHKLDLQQNIVFEQILSQLSTEETKQIESAITLYHKAICRSQAQQGLTIREIKPKDDEAMAQIIREVSAEYGLTADKGYGVSDPTLDSLSQEYRAENACYWVIEEDGVLLGGGGIAPLNAKANPVESDGIKSEPESKSAFEDGVCELQKMYFSHQLRGKGLARRLAYQAIDFARERGYHSCYLETTACLNEAVKLYESIGFEHLQSHLGNTGHDACEMPMLLKLTKN</sequence>
<evidence type="ECO:0000313" key="5">
    <source>
        <dbReference type="Proteomes" id="UP000002015"/>
    </source>
</evidence>
<name>A8FRJ4_SHESH</name>
<dbReference type="PROSITE" id="PS50995">
    <property type="entry name" value="HTH_MARR_2"/>
    <property type="match status" value="1"/>
</dbReference>
<dbReference type="SMART" id="SM00347">
    <property type="entry name" value="HTH_MARR"/>
    <property type="match status" value="1"/>
</dbReference>
<evidence type="ECO:0000259" key="2">
    <source>
        <dbReference type="PROSITE" id="PS50995"/>
    </source>
</evidence>
<dbReference type="InterPro" id="IPR036388">
    <property type="entry name" value="WH-like_DNA-bd_sf"/>
</dbReference>
<dbReference type="GO" id="GO:0003700">
    <property type="term" value="F:DNA-binding transcription factor activity"/>
    <property type="evidence" value="ECO:0007669"/>
    <property type="project" value="InterPro"/>
</dbReference>
<evidence type="ECO:0000256" key="1">
    <source>
        <dbReference type="ARBA" id="ARBA00022679"/>
    </source>
</evidence>
<keyword evidence="1" id="KW-0808">Transferase</keyword>
<dbReference type="AlphaFoldDB" id="A8FRJ4"/>
<dbReference type="Proteomes" id="UP000002015">
    <property type="component" value="Chromosome"/>
</dbReference>
<evidence type="ECO:0000259" key="3">
    <source>
        <dbReference type="PROSITE" id="PS51186"/>
    </source>
</evidence>
<protein>
    <submittedName>
        <fullName evidence="4">Transcriptional regulator, MarR family</fullName>
    </submittedName>
</protein>
<dbReference type="SUPFAM" id="SSF55729">
    <property type="entry name" value="Acyl-CoA N-acyltransferases (Nat)"/>
    <property type="match status" value="1"/>
</dbReference>
<dbReference type="InterPro" id="IPR000182">
    <property type="entry name" value="GNAT_dom"/>
</dbReference>
<gene>
    <name evidence="4" type="ordered locus">Ssed_0856</name>
</gene>
<dbReference type="PRINTS" id="PR00598">
    <property type="entry name" value="HTHMARR"/>
</dbReference>
<dbReference type="EMBL" id="CP000821">
    <property type="protein sequence ID" value="ABV35467.1"/>
    <property type="molecule type" value="Genomic_DNA"/>
</dbReference>
<feature type="domain" description="HTH marR-type" evidence="2">
    <location>
        <begin position="31"/>
        <end position="164"/>
    </location>
</feature>
<dbReference type="Gene3D" id="1.10.10.10">
    <property type="entry name" value="Winged helix-like DNA-binding domain superfamily/Winged helix DNA-binding domain"/>
    <property type="match status" value="1"/>
</dbReference>
<dbReference type="Pfam" id="PF12802">
    <property type="entry name" value="MarR_2"/>
    <property type="match status" value="1"/>
</dbReference>
<dbReference type="eggNOG" id="COG1846">
    <property type="taxonomic scope" value="Bacteria"/>
</dbReference>
<dbReference type="HOGENOM" id="CLU_065219_2_0_6"/>